<dbReference type="Pfam" id="PF00294">
    <property type="entry name" value="PfkB"/>
    <property type="match status" value="1"/>
</dbReference>
<dbReference type="GO" id="GO:0004747">
    <property type="term" value="F:ribokinase activity"/>
    <property type="evidence" value="ECO:0007669"/>
    <property type="project" value="UniProtKB-EC"/>
</dbReference>
<evidence type="ECO:0000313" key="5">
    <source>
        <dbReference type="Proteomes" id="UP000581769"/>
    </source>
</evidence>
<dbReference type="AlphaFoldDB" id="A0A840IP80"/>
<dbReference type="InterPro" id="IPR011611">
    <property type="entry name" value="PfkB_dom"/>
</dbReference>
<dbReference type="InterPro" id="IPR029056">
    <property type="entry name" value="Ribokinase-like"/>
</dbReference>
<dbReference type="Gene3D" id="3.40.1190.20">
    <property type="match status" value="1"/>
</dbReference>
<evidence type="ECO:0000256" key="2">
    <source>
        <dbReference type="ARBA" id="ARBA00022777"/>
    </source>
</evidence>
<comment type="caution">
    <text evidence="4">The sequence shown here is derived from an EMBL/GenBank/DDBJ whole genome shotgun (WGS) entry which is preliminary data.</text>
</comment>
<name>A0A840IP80_9PSEU</name>
<accession>A0A840IP80</accession>
<evidence type="ECO:0000256" key="1">
    <source>
        <dbReference type="ARBA" id="ARBA00022679"/>
    </source>
</evidence>
<evidence type="ECO:0000313" key="4">
    <source>
        <dbReference type="EMBL" id="MBB4683167.1"/>
    </source>
</evidence>
<gene>
    <name evidence="4" type="ORF">BJY18_000652</name>
</gene>
<organism evidence="4 5">
    <name type="scientific">Amycolatopsis jiangsuensis</name>
    <dbReference type="NCBI Taxonomy" id="1181879"/>
    <lineage>
        <taxon>Bacteria</taxon>
        <taxon>Bacillati</taxon>
        <taxon>Actinomycetota</taxon>
        <taxon>Actinomycetes</taxon>
        <taxon>Pseudonocardiales</taxon>
        <taxon>Pseudonocardiaceae</taxon>
        <taxon>Amycolatopsis</taxon>
    </lineage>
</organism>
<protein>
    <submittedName>
        <fullName evidence="4">Ribokinase</fullName>
        <ecNumber evidence="4">2.7.1.15</ecNumber>
    </submittedName>
</protein>
<keyword evidence="5" id="KW-1185">Reference proteome</keyword>
<dbReference type="EMBL" id="JACHMG010000001">
    <property type="protein sequence ID" value="MBB4683167.1"/>
    <property type="molecule type" value="Genomic_DNA"/>
</dbReference>
<reference evidence="4 5" key="1">
    <citation type="submission" date="2020-08" db="EMBL/GenBank/DDBJ databases">
        <title>Sequencing the genomes of 1000 actinobacteria strains.</title>
        <authorList>
            <person name="Klenk H.-P."/>
        </authorList>
    </citation>
    <scope>NUCLEOTIDE SEQUENCE [LARGE SCALE GENOMIC DNA]</scope>
    <source>
        <strain evidence="4 5">DSM 45859</strain>
    </source>
</reference>
<proteinExistence type="predicted"/>
<dbReference type="PANTHER" id="PTHR10584:SF166">
    <property type="entry name" value="RIBOKINASE"/>
    <property type="match status" value="1"/>
</dbReference>
<dbReference type="SUPFAM" id="SSF53613">
    <property type="entry name" value="Ribokinase-like"/>
    <property type="match status" value="1"/>
</dbReference>
<dbReference type="Proteomes" id="UP000581769">
    <property type="component" value="Unassembled WGS sequence"/>
</dbReference>
<feature type="domain" description="Carbohydrate kinase PfkB" evidence="3">
    <location>
        <begin position="23"/>
        <end position="279"/>
    </location>
</feature>
<sequence>MGDASVDYFVRVPHLATADGKAIGRLVGVHGGGMSANLAASAASAGAAVRLVTRVGADEDGRNALAELAALGVDVSQSLVERAGRTWLCFVQLDGTGEKALVGADTGLKFPAVADAAVPTGSSELVALLADDAQWAGEIAVAARAEGHRVAIDLEPDAVRPGDTDYERLIGAVDIVFMNHAAATLLGGEHAAARELLARGVSVLVISAGAAGATVRTNDDVVLHAKAAAPVDVVDTTGAGDALAGTMLGALASGRNLADALAEGVRAASRCVGHIGGRSHLAHPGAPTVELIQTTENAAG</sequence>
<evidence type="ECO:0000259" key="3">
    <source>
        <dbReference type="Pfam" id="PF00294"/>
    </source>
</evidence>
<dbReference type="RefSeq" id="WP_184777510.1">
    <property type="nucleotide sequence ID" value="NZ_JACHMG010000001.1"/>
</dbReference>
<keyword evidence="1 4" id="KW-0808">Transferase</keyword>
<dbReference type="PANTHER" id="PTHR10584">
    <property type="entry name" value="SUGAR KINASE"/>
    <property type="match status" value="1"/>
</dbReference>
<dbReference type="EC" id="2.7.1.15" evidence="4"/>
<keyword evidence="2 4" id="KW-0418">Kinase</keyword>